<gene>
    <name evidence="2" type="ORF">NCTC12929_01825</name>
</gene>
<dbReference type="Pfam" id="PF14905">
    <property type="entry name" value="OMP_b-brl_3"/>
    <property type="match status" value="1"/>
</dbReference>
<dbReference type="AlphaFoldDB" id="A0A7Z9CHL6"/>
<sequence>MYNFSAVKNKLKLYNKLTVEYNENIGNVNDVSLNTSLWQWNLYLAQVYSINKKTGISLITNYYSPQLSDFYKIRQGLRTDIKLSTKLFKDRVETSVRINDVFNTYFNELKGNYNGFESFRYSDFSTRSIIFSLRYHFHSGKKVKSKPIHIDNSEEENRTNK</sequence>
<evidence type="ECO:0000259" key="1">
    <source>
        <dbReference type="Pfam" id="PF14905"/>
    </source>
</evidence>
<organism evidence="2 3">
    <name type="scientific">Bergeyella zoohelcum</name>
    <dbReference type="NCBI Taxonomy" id="1015"/>
    <lineage>
        <taxon>Bacteria</taxon>
        <taxon>Pseudomonadati</taxon>
        <taxon>Bacteroidota</taxon>
        <taxon>Flavobacteriia</taxon>
        <taxon>Flavobacteriales</taxon>
        <taxon>Weeksellaceae</taxon>
        <taxon>Bergeyella</taxon>
    </lineage>
</organism>
<dbReference type="EMBL" id="UYIV01000001">
    <property type="protein sequence ID" value="VDH05226.1"/>
    <property type="molecule type" value="Genomic_DNA"/>
</dbReference>
<protein>
    <recommendedName>
        <fullName evidence="1">Outer membrane protein beta-barrel domain-containing protein</fullName>
    </recommendedName>
</protein>
<reference evidence="2 3" key="1">
    <citation type="submission" date="2018-11" db="EMBL/GenBank/DDBJ databases">
        <authorList>
            <consortium name="Pathogen Informatics"/>
        </authorList>
    </citation>
    <scope>NUCLEOTIDE SEQUENCE [LARGE SCALE GENOMIC DNA]</scope>
    <source>
        <strain evidence="2 3">NCTC12929</strain>
    </source>
</reference>
<comment type="caution">
    <text evidence="2">The sequence shown here is derived from an EMBL/GenBank/DDBJ whole genome shotgun (WGS) entry which is preliminary data.</text>
</comment>
<dbReference type="InterPro" id="IPR041700">
    <property type="entry name" value="OMP_b-brl_3"/>
</dbReference>
<dbReference type="Proteomes" id="UP000270205">
    <property type="component" value="Unassembled WGS sequence"/>
</dbReference>
<name>A0A7Z9CHL6_9FLAO</name>
<evidence type="ECO:0000313" key="2">
    <source>
        <dbReference type="EMBL" id="VDH05226.1"/>
    </source>
</evidence>
<evidence type="ECO:0000313" key="3">
    <source>
        <dbReference type="Proteomes" id="UP000270205"/>
    </source>
</evidence>
<feature type="domain" description="Outer membrane protein beta-barrel" evidence="1">
    <location>
        <begin position="7"/>
        <end position="135"/>
    </location>
</feature>
<proteinExistence type="predicted"/>
<accession>A0A7Z9CHL6</accession>